<evidence type="ECO:0000313" key="1">
    <source>
        <dbReference type="EMBL" id="VFK08781.1"/>
    </source>
</evidence>
<name>A0A450VVD8_9GAMM</name>
<dbReference type="AlphaFoldDB" id="A0A450VVD8"/>
<dbReference type="InterPro" id="IPR032075">
    <property type="entry name" value="PI-PLC-C1"/>
</dbReference>
<gene>
    <name evidence="1" type="ORF">BECKLPF1236B_GA0070989_100428</name>
</gene>
<proteinExistence type="predicted"/>
<dbReference type="GO" id="GO:0006629">
    <property type="term" value="P:lipid metabolic process"/>
    <property type="evidence" value="ECO:0007669"/>
    <property type="project" value="InterPro"/>
</dbReference>
<dbReference type="EMBL" id="CAADFK010000004">
    <property type="protein sequence ID" value="VFK08781.1"/>
    <property type="molecule type" value="Genomic_DNA"/>
</dbReference>
<dbReference type="SUPFAM" id="SSF51695">
    <property type="entry name" value="PLC-like phosphodiesterases"/>
    <property type="match status" value="1"/>
</dbReference>
<dbReference type="InterPro" id="IPR017946">
    <property type="entry name" value="PLC-like_Pdiesterase_TIM-brl"/>
</dbReference>
<dbReference type="Gene3D" id="2.60.20.10">
    <property type="entry name" value="Crystallins"/>
    <property type="match status" value="2"/>
</dbReference>
<protein>
    <submittedName>
        <fullName evidence="1">Phosphoinositide phospholipase C, Ca2+-dependent</fullName>
    </submittedName>
</protein>
<dbReference type="GO" id="GO:0008081">
    <property type="term" value="F:phosphoric diester hydrolase activity"/>
    <property type="evidence" value="ECO:0007669"/>
    <property type="project" value="InterPro"/>
</dbReference>
<dbReference type="Pfam" id="PF16670">
    <property type="entry name" value="PI-PLC-C1"/>
    <property type="match status" value="1"/>
</dbReference>
<dbReference type="Gene3D" id="3.20.20.190">
    <property type="entry name" value="Phosphatidylinositol (PI) phosphodiesterase"/>
    <property type="match status" value="1"/>
</dbReference>
<reference evidence="1" key="1">
    <citation type="submission" date="2019-02" db="EMBL/GenBank/DDBJ databases">
        <authorList>
            <person name="Gruber-Vodicka R. H."/>
            <person name="Seah K. B. B."/>
        </authorList>
    </citation>
    <scope>NUCLEOTIDE SEQUENCE</scope>
    <source>
        <strain evidence="1">BECK_S313</strain>
    </source>
</reference>
<accession>A0A450VVD8</accession>
<sequence>MNNLLRLLPFPTIFEEAKYTDRPDTRVPTRVVAACLTILAAFALPSSAFAQKYNQAYRVASHNSYEGKYARRLTDVVNVTTAIEIDIYDNTYIHTNTNRFIPFVNQQLPLARKGGKPGYWYVRHDIKGDNYNNCAQSEKGLKGCLQDLIKWSKSHRNHEVITVFLDKKQGWGGKDGRGPADLDNLITSVIPKSKIFRPADLKGNYSSLRSAAQQGRWPDLSSLRGKFIFVLTGGMLIDHNKTHHQYVQKREGNAILFVAPDVDEKSDVTGTPNQFDSRTRDWVVFCNMKRDKASPGLTAMIANKGYITRVWGGDGKTATDNRTELKLMESFKVHFSAFYKYKLPATSTQVIAYEDRNGWNGRGAKWHVGKGSYSYKGRGGFSKLPFDNDEVRAVFVPRGLKVYMTDDDSFQPGRHGTITIKGPIWKNIDNRYGLAGKVSSIRVQDANARPQKRVTVYEDDNGWRGHGSKWHVTKGRYSYKGKGGNRKLPFPNDEIRAVDVPAGVTVEMTDKDSFKDGGRGTVRITGPARTNINSKKNGLAGKVSSIEVR</sequence>
<organism evidence="1">
    <name type="scientific">Candidatus Kentrum sp. LPFa</name>
    <dbReference type="NCBI Taxonomy" id="2126335"/>
    <lineage>
        <taxon>Bacteria</taxon>
        <taxon>Pseudomonadati</taxon>
        <taxon>Pseudomonadota</taxon>
        <taxon>Gammaproteobacteria</taxon>
        <taxon>Candidatus Kentrum</taxon>
    </lineage>
</organism>